<protein>
    <recommendedName>
        <fullName evidence="2">HTH luxR-type domain-containing protein</fullName>
    </recommendedName>
</protein>
<dbReference type="SUPFAM" id="SSF52540">
    <property type="entry name" value="P-loop containing nucleoside triphosphate hydrolases"/>
    <property type="match status" value="1"/>
</dbReference>
<dbReference type="GO" id="GO:0003677">
    <property type="term" value="F:DNA binding"/>
    <property type="evidence" value="ECO:0007669"/>
    <property type="project" value="InterPro"/>
</dbReference>
<dbReference type="PROSITE" id="PS00622">
    <property type="entry name" value="HTH_LUXR_1"/>
    <property type="match status" value="1"/>
</dbReference>
<dbReference type="PRINTS" id="PR00038">
    <property type="entry name" value="HTHLUXR"/>
</dbReference>
<dbReference type="InterPro" id="IPR000792">
    <property type="entry name" value="Tscrpt_reg_LuxR_C"/>
</dbReference>
<dbReference type="Gene3D" id="3.40.50.300">
    <property type="entry name" value="P-loop containing nucleotide triphosphate hydrolases"/>
    <property type="match status" value="1"/>
</dbReference>
<dbReference type="Pfam" id="PF00196">
    <property type="entry name" value="GerE"/>
    <property type="match status" value="1"/>
</dbReference>
<reference evidence="3" key="1">
    <citation type="submission" date="2020-02" db="EMBL/GenBank/DDBJ databases">
        <authorList>
            <person name="Meier V. D."/>
        </authorList>
    </citation>
    <scope>NUCLEOTIDE SEQUENCE</scope>
    <source>
        <strain evidence="3">AVDCRST_MAG59</strain>
    </source>
</reference>
<dbReference type="InterPro" id="IPR036388">
    <property type="entry name" value="WH-like_DNA-bd_sf"/>
</dbReference>
<dbReference type="GO" id="GO:0016887">
    <property type="term" value="F:ATP hydrolysis activity"/>
    <property type="evidence" value="ECO:0007669"/>
    <property type="project" value="InterPro"/>
</dbReference>
<organism evidence="3">
    <name type="scientific">uncultured Thermomicrobiales bacterium</name>
    <dbReference type="NCBI Taxonomy" id="1645740"/>
    <lineage>
        <taxon>Bacteria</taxon>
        <taxon>Pseudomonadati</taxon>
        <taxon>Thermomicrobiota</taxon>
        <taxon>Thermomicrobia</taxon>
        <taxon>Thermomicrobiales</taxon>
        <taxon>environmental samples</taxon>
    </lineage>
</organism>
<feature type="region of interest" description="Disordered" evidence="1">
    <location>
        <begin position="1"/>
        <end position="29"/>
    </location>
</feature>
<dbReference type="Gene3D" id="1.25.40.10">
    <property type="entry name" value="Tetratricopeptide repeat domain"/>
    <property type="match status" value="1"/>
</dbReference>
<dbReference type="CDD" id="cd06170">
    <property type="entry name" value="LuxR_C_like"/>
    <property type="match status" value="1"/>
</dbReference>
<dbReference type="InterPro" id="IPR058852">
    <property type="entry name" value="HTH_77"/>
</dbReference>
<dbReference type="SUPFAM" id="SSF46894">
    <property type="entry name" value="C-terminal effector domain of the bipartite response regulators"/>
    <property type="match status" value="1"/>
</dbReference>
<name>A0A6J4U023_9BACT</name>
<sequence length="800" mass="85837">MTATPRLHADDPPPTSADNADTPLLPASPLPVPLTPLVGREGNVDEVRRLIRDGARLVTLVGPGGVGKSRLAIASADDLHDAFPDGVRLVRLAAIRDPQLVLPTVAAALGLRGSGATSALSVLQSALRGRRLLLVLDNLEQVAAAAPELADLLRACPGIQALTTSRMRLRVRGEQVVPVSPLPTPDPGVTPDPTDLRRFPAVDLFVQRGREARSDFALTSGNAAAVAEICQRLDGLPLALELAAARIRLLPPETLRTRLGSRLPLLTDGPADLPDRLRTMRDAIAWSNDLLTEGERRVFRRLSVFIGGFSLEAADWVAGDGARGAAKAPSSPPATLDLVGSLLDKSLIRRDEEAADEPRFAMLETVREFGLEQLELNGEEGETRRRHAAWCLDLAERAAAEILGTEQRRWVEHLEREHPNLRSALAWSIEHEPPEHGVRLAGALFVFWFIQGHLMEGDRWLEQALARGGEAPPERCAWALFGAGILAWSYGDSKRAEACGHRGLALSREHGLTFGAAMSFYLLHIVTSTEGRLAESIPVGEEAIRLIREAGNEAWLAYALGDVGVALAQSGEVERGIAMIEEGLALHTRFGNKQGAGNKLSDLAIFRHDQGDRSRAARHYAESLKLLLESGDRWYLASPLAGIAALVTETGRMSEAARLLGIAEACWERGSGTLWPTERERLERTIASVRAALGDATYRQEAAAGRVTPLDDAVAGAISLVADLSGPRAAGADGAAAGRLSAREQEVLALLVAGRSNPEIAESLFIGRATVRTHVSNILAKLDAKTRTEAADIARKLGLV</sequence>
<proteinExistence type="predicted"/>
<evidence type="ECO:0000313" key="3">
    <source>
        <dbReference type="EMBL" id="CAA9536829.1"/>
    </source>
</evidence>
<accession>A0A6J4U023</accession>
<dbReference type="InterPro" id="IPR016032">
    <property type="entry name" value="Sig_transdc_resp-reg_C-effctor"/>
</dbReference>
<dbReference type="PRINTS" id="PR00364">
    <property type="entry name" value="DISEASERSIST"/>
</dbReference>
<dbReference type="InterPro" id="IPR049945">
    <property type="entry name" value="AAA_22"/>
</dbReference>
<dbReference type="AlphaFoldDB" id="A0A6J4U023"/>
<dbReference type="EMBL" id="CADCWF010000017">
    <property type="protein sequence ID" value="CAA9536829.1"/>
    <property type="molecule type" value="Genomic_DNA"/>
</dbReference>
<dbReference type="InterPro" id="IPR011990">
    <property type="entry name" value="TPR-like_helical_dom_sf"/>
</dbReference>
<dbReference type="PROSITE" id="PS50043">
    <property type="entry name" value="HTH_LUXR_2"/>
    <property type="match status" value="1"/>
</dbReference>
<dbReference type="Pfam" id="PF25872">
    <property type="entry name" value="HTH_77"/>
    <property type="match status" value="1"/>
</dbReference>
<dbReference type="Gene3D" id="1.10.10.10">
    <property type="entry name" value="Winged helix-like DNA-binding domain superfamily/Winged helix DNA-binding domain"/>
    <property type="match status" value="1"/>
</dbReference>
<dbReference type="SMART" id="SM00421">
    <property type="entry name" value="HTH_LUXR"/>
    <property type="match status" value="1"/>
</dbReference>
<evidence type="ECO:0000259" key="2">
    <source>
        <dbReference type="PROSITE" id="PS50043"/>
    </source>
</evidence>
<feature type="domain" description="HTH luxR-type" evidence="2">
    <location>
        <begin position="733"/>
        <end position="798"/>
    </location>
</feature>
<dbReference type="Pfam" id="PF13401">
    <property type="entry name" value="AAA_22"/>
    <property type="match status" value="1"/>
</dbReference>
<gene>
    <name evidence="3" type="ORF">AVDCRST_MAG59-392</name>
</gene>
<dbReference type="GO" id="GO:0006355">
    <property type="term" value="P:regulation of DNA-templated transcription"/>
    <property type="evidence" value="ECO:0007669"/>
    <property type="project" value="InterPro"/>
</dbReference>
<dbReference type="PANTHER" id="PTHR47691">
    <property type="entry name" value="REGULATOR-RELATED"/>
    <property type="match status" value="1"/>
</dbReference>
<evidence type="ECO:0000256" key="1">
    <source>
        <dbReference type="SAM" id="MobiDB-lite"/>
    </source>
</evidence>
<dbReference type="PANTHER" id="PTHR47691:SF3">
    <property type="entry name" value="HTH-TYPE TRANSCRIPTIONAL REGULATOR RV0890C-RELATED"/>
    <property type="match status" value="1"/>
</dbReference>
<dbReference type="InterPro" id="IPR027417">
    <property type="entry name" value="P-loop_NTPase"/>
</dbReference>
<dbReference type="SUPFAM" id="SSF48452">
    <property type="entry name" value="TPR-like"/>
    <property type="match status" value="1"/>
</dbReference>